<evidence type="ECO:0008006" key="3">
    <source>
        <dbReference type="Google" id="ProtNLM"/>
    </source>
</evidence>
<keyword evidence="2" id="KW-1185">Reference proteome</keyword>
<organism evidence="1 2">
    <name type="scientific">Nonomuraea antimicrobica</name>
    <dbReference type="NCBI Taxonomy" id="561173"/>
    <lineage>
        <taxon>Bacteria</taxon>
        <taxon>Bacillati</taxon>
        <taxon>Actinomycetota</taxon>
        <taxon>Actinomycetes</taxon>
        <taxon>Streptosporangiales</taxon>
        <taxon>Streptosporangiaceae</taxon>
        <taxon>Nonomuraea</taxon>
    </lineage>
</organism>
<evidence type="ECO:0000313" key="1">
    <source>
        <dbReference type="EMBL" id="GAA3664658.1"/>
    </source>
</evidence>
<reference evidence="2" key="1">
    <citation type="journal article" date="2019" name="Int. J. Syst. Evol. Microbiol.">
        <title>The Global Catalogue of Microorganisms (GCM) 10K type strain sequencing project: providing services to taxonomists for standard genome sequencing and annotation.</title>
        <authorList>
            <consortium name="The Broad Institute Genomics Platform"/>
            <consortium name="The Broad Institute Genome Sequencing Center for Infectious Disease"/>
            <person name="Wu L."/>
            <person name="Ma J."/>
        </authorList>
    </citation>
    <scope>NUCLEOTIDE SEQUENCE [LARGE SCALE GENOMIC DNA]</scope>
    <source>
        <strain evidence="2">JCM 16904</strain>
    </source>
</reference>
<dbReference type="RefSeq" id="WP_344877458.1">
    <property type="nucleotide sequence ID" value="NZ_BAAAZP010000057.1"/>
</dbReference>
<evidence type="ECO:0000313" key="2">
    <source>
        <dbReference type="Proteomes" id="UP001500902"/>
    </source>
</evidence>
<sequence>MGVTATLRSVTEEELKRARRDPSYAARLIHETPEGDKTPLDSNLSVQRRTFSIERFSLNLWEALVGNAPLNIFMDGDYVDLNWDYEEDDEDEDEDDTNHDEDEDSMAMELDPADMTELAGWLRDIRFADACEGSGEAFTVDGDGFAHDDYGFVDEDEFNDFRTFVLAVAERGEGVLFHFA</sequence>
<proteinExistence type="predicted"/>
<name>A0ABP7BNP5_9ACTN</name>
<comment type="caution">
    <text evidence="1">The sequence shown here is derived from an EMBL/GenBank/DDBJ whole genome shotgun (WGS) entry which is preliminary data.</text>
</comment>
<dbReference type="EMBL" id="BAAAZP010000057">
    <property type="protein sequence ID" value="GAA3664658.1"/>
    <property type="molecule type" value="Genomic_DNA"/>
</dbReference>
<dbReference type="Proteomes" id="UP001500902">
    <property type="component" value="Unassembled WGS sequence"/>
</dbReference>
<accession>A0ABP7BNP5</accession>
<protein>
    <recommendedName>
        <fullName evidence="3">DUF1877 domain-containing protein</fullName>
    </recommendedName>
</protein>
<gene>
    <name evidence="1" type="ORF">GCM10022224_031000</name>
</gene>